<sequence length="312" mass="33144">MSQHYLVTGAGPVGSTVALQLVDTGHTVTLASRSGSGPDHPRIHRIQADAMDAARLEAAMDDAAAVFHCIHAPYTAKAWREVLPRAEQLVLDAAGRQGIPVVFPESLYSYSEPQLTMREDSPRRASGGKRGVRTALLEARAAAAADTVSVVAADFYGPFAMNAHAGEHMLSAVFGGRRLAAVGNPDAPHSFTYVPDLAAAMIRAAQRPELWNRVLHAPTAPTTQRAMVEAYARAAGLPAPKVSGIPGWVLRVLGAASRDMRELAEVAYQFDAPFVMDSTRSEAELGLSPTPLAEGAAATVAWWRNRQPVPAA</sequence>
<name>A0A7X6HC56_9MICC</name>
<protein>
    <submittedName>
        <fullName evidence="2">NAD-dependent epimerase/dehydratase family protein</fullName>
    </submittedName>
</protein>
<accession>A0A7X6HC56</accession>
<evidence type="ECO:0000313" key="2">
    <source>
        <dbReference type="EMBL" id="NKX53027.1"/>
    </source>
</evidence>
<dbReference type="GO" id="GO:0004029">
    <property type="term" value="F:aldehyde dehydrogenase (NAD+) activity"/>
    <property type="evidence" value="ECO:0007669"/>
    <property type="project" value="TreeGrafter"/>
</dbReference>
<dbReference type="InterPro" id="IPR051783">
    <property type="entry name" value="NAD(P)-dependent_oxidoreduct"/>
</dbReference>
<dbReference type="InterPro" id="IPR001509">
    <property type="entry name" value="Epimerase_deHydtase"/>
</dbReference>
<dbReference type="InterPro" id="IPR036291">
    <property type="entry name" value="NAD(P)-bd_dom_sf"/>
</dbReference>
<dbReference type="AlphaFoldDB" id="A0A7X6HC56"/>
<dbReference type="PANTHER" id="PTHR48079:SF6">
    <property type="entry name" value="NAD(P)-BINDING DOMAIN-CONTAINING PROTEIN-RELATED"/>
    <property type="match status" value="1"/>
</dbReference>
<dbReference type="Proteomes" id="UP000544090">
    <property type="component" value="Unassembled WGS sequence"/>
</dbReference>
<keyword evidence="3" id="KW-1185">Reference proteome</keyword>
<proteinExistence type="predicted"/>
<dbReference type="Pfam" id="PF01370">
    <property type="entry name" value="Epimerase"/>
    <property type="match status" value="1"/>
</dbReference>
<dbReference type="RefSeq" id="WP_168484385.1">
    <property type="nucleotide sequence ID" value="NZ_JAAZSQ010000001.1"/>
</dbReference>
<gene>
    <name evidence="2" type="ORF">HGG74_00455</name>
</gene>
<dbReference type="EMBL" id="JAAZSQ010000001">
    <property type="protein sequence ID" value="NKX53027.1"/>
    <property type="molecule type" value="Genomic_DNA"/>
</dbReference>
<dbReference type="SUPFAM" id="SSF51735">
    <property type="entry name" value="NAD(P)-binding Rossmann-fold domains"/>
    <property type="match status" value="1"/>
</dbReference>
<dbReference type="GO" id="GO:0005737">
    <property type="term" value="C:cytoplasm"/>
    <property type="evidence" value="ECO:0007669"/>
    <property type="project" value="TreeGrafter"/>
</dbReference>
<feature type="domain" description="NAD-dependent epimerase/dehydratase" evidence="1">
    <location>
        <begin position="6"/>
        <end position="209"/>
    </location>
</feature>
<comment type="caution">
    <text evidence="2">The sequence shown here is derived from an EMBL/GenBank/DDBJ whole genome shotgun (WGS) entry which is preliminary data.</text>
</comment>
<evidence type="ECO:0000313" key="3">
    <source>
        <dbReference type="Proteomes" id="UP000544090"/>
    </source>
</evidence>
<reference evidence="2 3" key="1">
    <citation type="submission" date="2020-04" db="EMBL/GenBank/DDBJ databases">
        <title>Arthrobacter sp. nov.</title>
        <authorList>
            <person name="Liu S."/>
        </authorList>
    </citation>
    <scope>NUCLEOTIDE SEQUENCE [LARGE SCALE GENOMIC DNA]</scope>
    <source>
        <strain evidence="2 3">E918</strain>
    </source>
</reference>
<evidence type="ECO:0000259" key="1">
    <source>
        <dbReference type="Pfam" id="PF01370"/>
    </source>
</evidence>
<organism evidence="2 3">
    <name type="scientific">Arthrobacter mobilis</name>
    <dbReference type="NCBI Taxonomy" id="2724944"/>
    <lineage>
        <taxon>Bacteria</taxon>
        <taxon>Bacillati</taxon>
        <taxon>Actinomycetota</taxon>
        <taxon>Actinomycetes</taxon>
        <taxon>Micrococcales</taxon>
        <taxon>Micrococcaceae</taxon>
        <taxon>Arthrobacter</taxon>
    </lineage>
</organism>
<dbReference type="Gene3D" id="3.40.50.720">
    <property type="entry name" value="NAD(P)-binding Rossmann-like Domain"/>
    <property type="match status" value="1"/>
</dbReference>
<dbReference type="PANTHER" id="PTHR48079">
    <property type="entry name" value="PROTEIN YEEZ"/>
    <property type="match status" value="1"/>
</dbReference>